<dbReference type="PANTHER" id="PTHR19865">
    <property type="entry name" value="U3 SMALL NUCLEOLAR RNA INTERACTING PROTEIN 2"/>
    <property type="match status" value="1"/>
</dbReference>
<dbReference type="PANTHER" id="PTHR19865:SF0">
    <property type="entry name" value="U3 SMALL NUCLEOLAR RNA-INTERACTING PROTEIN 2"/>
    <property type="match status" value="1"/>
</dbReference>
<feature type="region of interest" description="Disordered" evidence="6">
    <location>
        <begin position="1"/>
        <end position="75"/>
    </location>
</feature>
<proteinExistence type="predicted"/>
<accession>A0AAX4HAW4</accession>
<feature type="repeat" description="WD" evidence="5">
    <location>
        <begin position="426"/>
        <end position="460"/>
    </location>
</feature>
<evidence type="ECO:0000313" key="7">
    <source>
        <dbReference type="EMBL" id="WPK25675.1"/>
    </source>
</evidence>
<organism evidence="7 8">
    <name type="scientific">Australozyma saopauloensis</name>
    <dbReference type="NCBI Taxonomy" id="291208"/>
    <lineage>
        <taxon>Eukaryota</taxon>
        <taxon>Fungi</taxon>
        <taxon>Dikarya</taxon>
        <taxon>Ascomycota</taxon>
        <taxon>Saccharomycotina</taxon>
        <taxon>Pichiomycetes</taxon>
        <taxon>Metschnikowiaceae</taxon>
        <taxon>Australozyma</taxon>
    </lineage>
</organism>
<evidence type="ECO:0000256" key="5">
    <source>
        <dbReference type="PROSITE-ProRule" id="PRU00221"/>
    </source>
</evidence>
<feature type="compositionally biased region" description="Acidic residues" evidence="6">
    <location>
        <begin position="56"/>
        <end position="66"/>
    </location>
</feature>
<evidence type="ECO:0008006" key="9">
    <source>
        <dbReference type="Google" id="ProtNLM"/>
    </source>
</evidence>
<evidence type="ECO:0000256" key="2">
    <source>
        <dbReference type="ARBA" id="ARBA00022574"/>
    </source>
</evidence>
<feature type="repeat" description="WD" evidence="5">
    <location>
        <begin position="285"/>
        <end position="326"/>
    </location>
</feature>
<keyword evidence="4" id="KW-0539">Nucleus</keyword>
<evidence type="ECO:0000256" key="1">
    <source>
        <dbReference type="ARBA" id="ARBA00004123"/>
    </source>
</evidence>
<dbReference type="GO" id="GO:0034511">
    <property type="term" value="F:U3 snoRNA binding"/>
    <property type="evidence" value="ECO:0007669"/>
    <property type="project" value="InterPro"/>
</dbReference>
<dbReference type="SUPFAM" id="SSF50978">
    <property type="entry name" value="WD40 repeat-like"/>
    <property type="match status" value="1"/>
</dbReference>
<protein>
    <recommendedName>
        <fullName evidence="9">Ribosomal RNA-processing protein 9</fullName>
    </recommendedName>
</protein>
<dbReference type="EMBL" id="CP138896">
    <property type="protein sequence ID" value="WPK25675.1"/>
    <property type="molecule type" value="Genomic_DNA"/>
</dbReference>
<dbReference type="RefSeq" id="XP_062878057.1">
    <property type="nucleotide sequence ID" value="XM_063021987.1"/>
</dbReference>
<dbReference type="GO" id="GO:0032040">
    <property type="term" value="C:small-subunit processome"/>
    <property type="evidence" value="ECO:0007669"/>
    <property type="project" value="TreeGrafter"/>
</dbReference>
<dbReference type="GeneID" id="88174064"/>
<evidence type="ECO:0000256" key="6">
    <source>
        <dbReference type="SAM" id="MobiDB-lite"/>
    </source>
</evidence>
<dbReference type="KEGG" id="asau:88174064"/>
<dbReference type="PROSITE" id="PS50294">
    <property type="entry name" value="WD_REPEATS_REGION"/>
    <property type="match status" value="1"/>
</dbReference>
<dbReference type="Pfam" id="PF00400">
    <property type="entry name" value="WD40"/>
    <property type="match status" value="4"/>
</dbReference>
<keyword evidence="3" id="KW-0677">Repeat</keyword>
<dbReference type="FunFam" id="2.130.10.10:FF:000644">
    <property type="entry name" value="Rrp9p"/>
    <property type="match status" value="1"/>
</dbReference>
<dbReference type="InterPro" id="IPR015943">
    <property type="entry name" value="WD40/YVTN_repeat-like_dom_sf"/>
</dbReference>
<dbReference type="PROSITE" id="PS50082">
    <property type="entry name" value="WD_REPEATS_2"/>
    <property type="match status" value="3"/>
</dbReference>
<dbReference type="SMART" id="SM00320">
    <property type="entry name" value="WD40"/>
    <property type="match status" value="5"/>
</dbReference>
<dbReference type="InterPro" id="IPR039241">
    <property type="entry name" value="Rrp9-like"/>
</dbReference>
<sequence length="518" mass="57589">MAGDPFLSDPSKKRKRSTRASTGPKKARAPVRLNDPDSEISSNSDDSGDEGSAVGEGDERELDSDEEFQHENEADKRRRIAKQYLENLKSQDIGDDDFDAEDLDRDLLATRLQQDAAEGKGNVYRFYGQKISGQLLDLQRTHVRVGCKNLTGVAANFPYIYTVSKDIELIKWKLNSNNKPQRVKHSRGGLRYSKINTSTPSLNHHNDEISCVACSGDGRFVVTGGLDGRLIIWSAENLTCLKVLETRGAVNAITFRRGTDQLYAACADLRIRTFSINQYAQLEILYGHQDNITDISALAKEACVSVGSRDKSVMYWKIAEESRLTFRGGDSEKKSFKKNAASAEVSDVPFHSEGSIDVVLMIDESHFVTGSDNGNISLWSRSKKKALFTQRVAHGLLPQFTPAQASAETEESKAARQIPPAQPYWITSLYAVPFSDIFISGSYDGQVRVWQLERENFRSFNLLGSLSVKGCVVKISGAELTDDKKIMVFVATAKEHRLGRWLGKIEGRNAITTLVFNI</sequence>
<keyword evidence="8" id="KW-1185">Reference proteome</keyword>
<dbReference type="InterPro" id="IPR036322">
    <property type="entry name" value="WD40_repeat_dom_sf"/>
</dbReference>
<dbReference type="Gene3D" id="2.130.10.10">
    <property type="entry name" value="YVTN repeat-like/Quinoprotein amine dehydrogenase"/>
    <property type="match status" value="1"/>
</dbReference>
<dbReference type="AlphaFoldDB" id="A0AAX4HAW4"/>
<evidence type="ECO:0000256" key="4">
    <source>
        <dbReference type="ARBA" id="ARBA00023242"/>
    </source>
</evidence>
<name>A0AAX4HAW4_9ASCO</name>
<keyword evidence="2 5" id="KW-0853">WD repeat</keyword>
<feature type="repeat" description="WD" evidence="5">
    <location>
        <begin position="202"/>
        <end position="243"/>
    </location>
</feature>
<dbReference type="InterPro" id="IPR001680">
    <property type="entry name" value="WD40_rpt"/>
</dbReference>
<evidence type="ECO:0000313" key="8">
    <source>
        <dbReference type="Proteomes" id="UP001338582"/>
    </source>
</evidence>
<gene>
    <name evidence="7" type="ORF">PUMCH_003000</name>
</gene>
<evidence type="ECO:0000256" key="3">
    <source>
        <dbReference type="ARBA" id="ARBA00022737"/>
    </source>
</evidence>
<dbReference type="Proteomes" id="UP001338582">
    <property type="component" value="Chromosome 3"/>
</dbReference>
<comment type="subcellular location">
    <subcellularLocation>
        <location evidence="1">Nucleus</location>
    </subcellularLocation>
</comment>
<reference evidence="7 8" key="1">
    <citation type="submission" date="2023-10" db="EMBL/GenBank/DDBJ databases">
        <title>Draft Genome Sequence of Candida saopaulonensis from a very Premature Infant with Sepsis.</title>
        <authorList>
            <person name="Ning Y."/>
            <person name="Dai R."/>
            <person name="Xiao M."/>
            <person name="Xu Y."/>
            <person name="Yan Q."/>
            <person name="Zhang L."/>
        </authorList>
    </citation>
    <scope>NUCLEOTIDE SEQUENCE [LARGE SCALE GENOMIC DNA]</scope>
    <source>
        <strain evidence="7 8">19XY460</strain>
    </source>
</reference>